<reference evidence="1" key="1">
    <citation type="submission" date="2023-12" db="EMBL/GenBank/DDBJ databases">
        <title>Genome assembly of Anisodus tanguticus.</title>
        <authorList>
            <person name="Wang Y.-J."/>
        </authorList>
    </citation>
    <scope>NUCLEOTIDE SEQUENCE</scope>
    <source>
        <strain evidence="1">KB-2021</strain>
        <tissue evidence="1">Leaf</tissue>
    </source>
</reference>
<organism evidence="1 2">
    <name type="scientific">Anisodus tanguticus</name>
    <dbReference type="NCBI Taxonomy" id="243964"/>
    <lineage>
        <taxon>Eukaryota</taxon>
        <taxon>Viridiplantae</taxon>
        <taxon>Streptophyta</taxon>
        <taxon>Embryophyta</taxon>
        <taxon>Tracheophyta</taxon>
        <taxon>Spermatophyta</taxon>
        <taxon>Magnoliopsida</taxon>
        <taxon>eudicotyledons</taxon>
        <taxon>Gunneridae</taxon>
        <taxon>Pentapetalae</taxon>
        <taxon>asterids</taxon>
        <taxon>lamiids</taxon>
        <taxon>Solanales</taxon>
        <taxon>Solanaceae</taxon>
        <taxon>Solanoideae</taxon>
        <taxon>Hyoscyameae</taxon>
        <taxon>Anisodus</taxon>
    </lineage>
</organism>
<dbReference type="Proteomes" id="UP001291623">
    <property type="component" value="Unassembled WGS sequence"/>
</dbReference>
<dbReference type="AlphaFoldDB" id="A0AAE1UYV6"/>
<gene>
    <name evidence="1" type="ORF">RND71_037430</name>
</gene>
<proteinExistence type="predicted"/>
<keyword evidence="2" id="KW-1185">Reference proteome</keyword>
<comment type="caution">
    <text evidence="1">The sequence shown here is derived from an EMBL/GenBank/DDBJ whole genome shotgun (WGS) entry which is preliminary data.</text>
</comment>
<evidence type="ECO:0000313" key="2">
    <source>
        <dbReference type="Proteomes" id="UP001291623"/>
    </source>
</evidence>
<evidence type="ECO:0000313" key="1">
    <source>
        <dbReference type="EMBL" id="KAK4344336.1"/>
    </source>
</evidence>
<accession>A0AAE1UYV6</accession>
<protein>
    <submittedName>
        <fullName evidence="1">Uncharacterized protein</fullName>
    </submittedName>
</protein>
<name>A0AAE1UYV6_9SOLA</name>
<dbReference type="EMBL" id="JAVYJV010000020">
    <property type="protein sequence ID" value="KAK4344336.1"/>
    <property type="molecule type" value="Genomic_DNA"/>
</dbReference>
<sequence>MSPKGPPLLYQLFNPTNCHSLQYYLTVNFLEFNPFSLVTFTFCSTKSSKTGL</sequence>